<evidence type="ECO:0000313" key="3">
    <source>
        <dbReference type="Proteomes" id="UP001418222"/>
    </source>
</evidence>
<accession>A0AAP0BZV9</accession>
<feature type="region of interest" description="Disordered" evidence="1">
    <location>
        <begin position="15"/>
        <end position="49"/>
    </location>
</feature>
<evidence type="ECO:0000313" key="2">
    <source>
        <dbReference type="EMBL" id="KAK8956637.1"/>
    </source>
</evidence>
<dbReference type="AlphaFoldDB" id="A0AAP0BZV9"/>
<dbReference type="Proteomes" id="UP001418222">
    <property type="component" value="Unassembled WGS sequence"/>
</dbReference>
<feature type="compositionally biased region" description="Basic and acidic residues" evidence="1">
    <location>
        <begin position="35"/>
        <end position="45"/>
    </location>
</feature>
<proteinExistence type="predicted"/>
<keyword evidence="3" id="KW-1185">Reference proteome</keyword>
<protein>
    <submittedName>
        <fullName evidence="2">Uncharacterized protein</fullName>
    </submittedName>
</protein>
<sequence>MHALLHHTSLSQHPFFSLARPSTSGKEHRRPHQLGTREDGTRIPEKLSPPCVWRGPKNKVACYQAIEETGSPAGGSRNQRRSCVGLTTVIDALRPSRLRPSRKFLQVTGIGREMILRSKLAEELRDYQIRSQRKYWVALSFFSAKPQISTRSINIICKSCFFPLVVSESPQEVHYVIKGARRTKACRGPGS</sequence>
<name>A0AAP0BZV9_9ASPA</name>
<evidence type="ECO:0000256" key="1">
    <source>
        <dbReference type="SAM" id="MobiDB-lite"/>
    </source>
</evidence>
<organism evidence="2 3">
    <name type="scientific">Platanthera zijinensis</name>
    <dbReference type="NCBI Taxonomy" id="2320716"/>
    <lineage>
        <taxon>Eukaryota</taxon>
        <taxon>Viridiplantae</taxon>
        <taxon>Streptophyta</taxon>
        <taxon>Embryophyta</taxon>
        <taxon>Tracheophyta</taxon>
        <taxon>Spermatophyta</taxon>
        <taxon>Magnoliopsida</taxon>
        <taxon>Liliopsida</taxon>
        <taxon>Asparagales</taxon>
        <taxon>Orchidaceae</taxon>
        <taxon>Orchidoideae</taxon>
        <taxon>Orchideae</taxon>
        <taxon>Orchidinae</taxon>
        <taxon>Platanthera</taxon>
    </lineage>
</organism>
<dbReference type="EMBL" id="JBBWWQ010000001">
    <property type="protein sequence ID" value="KAK8956637.1"/>
    <property type="molecule type" value="Genomic_DNA"/>
</dbReference>
<gene>
    <name evidence="2" type="ORF">KSP39_PZI000328</name>
</gene>
<comment type="caution">
    <text evidence="2">The sequence shown here is derived from an EMBL/GenBank/DDBJ whole genome shotgun (WGS) entry which is preliminary data.</text>
</comment>
<reference evidence="2 3" key="1">
    <citation type="journal article" date="2022" name="Nat. Plants">
        <title>Genomes of leafy and leafless Platanthera orchids illuminate the evolution of mycoheterotrophy.</title>
        <authorList>
            <person name="Li M.H."/>
            <person name="Liu K.W."/>
            <person name="Li Z."/>
            <person name="Lu H.C."/>
            <person name="Ye Q.L."/>
            <person name="Zhang D."/>
            <person name="Wang J.Y."/>
            <person name="Li Y.F."/>
            <person name="Zhong Z.M."/>
            <person name="Liu X."/>
            <person name="Yu X."/>
            <person name="Liu D.K."/>
            <person name="Tu X.D."/>
            <person name="Liu B."/>
            <person name="Hao Y."/>
            <person name="Liao X.Y."/>
            <person name="Jiang Y.T."/>
            <person name="Sun W.H."/>
            <person name="Chen J."/>
            <person name="Chen Y.Q."/>
            <person name="Ai Y."/>
            <person name="Zhai J.W."/>
            <person name="Wu S.S."/>
            <person name="Zhou Z."/>
            <person name="Hsiao Y.Y."/>
            <person name="Wu W.L."/>
            <person name="Chen Y.Y."/>
            <person name="Lin Y.F."/>
            <person name="Hsu J.L."/>
            <person name="Li C.Y."/>
            <person name="Wang Z.W."/>
            <person name="Zhao X."/>
            <person name="Zhong W.Y."/>
            <person name="Ma X.K."/>
            <person name="Ma L."/>
            <person name="Huang J."/>
            <person name="Chen G.Z."/>
            <person name="Huang M.Z."/>
            <person name="Huang L."/>
            <person name="Peng D.H."/>
            <person name="Luo Y.B."/>
            <person name="Zou S.Q."/>
            <person name="Chen S.P."/>
            <person name="Lan S."/>
            <person name="Tsai W.C."/>
            <person name="Van de Peer Y."/>
            <person name="Liu Z.J."/>
        </authorList>
    </citation>
    <scope>NUCLEOTIDE SEQUENCE [LARGE SCALE GENOMIC DNA]</scope>
    <source>
        <strain evidence="2">Lor287</strain>
    </source>
</reference>
<feature type="compositionally biased region" description="Polar residues" evidence="1">
    <location>
        <begin position="15"/>
        <end position="24"/>
    </location>
</feature>